<dbReference type="Pfam" id="PF01869">
    <property type="entry name" value="BcrAD_BadFG"/>
    <property type="match status" value="2"/>
</dbReference>
<keyword evidence="3" id="KW-0408">Iron</keyword>
<dbReference type="PANTHER" id="PTHR32329:SF7">
    <property type="entry name" value="ACTIVATOR OF 2-HYDROXYACYL-COA-HYDRATASE"/>
    <property type="match status" value="1"/>
</dbReference>
<evidence type="ECO:0000313" key="8">
    <source>
        <dbReference type="EMBL" id="SHE98058.1"/>
    </source>
</evidence>
<keyword evidence="4" id="KW-0411">Iron-sulfur</keyword>
<dbReference type="RefSeq" id="WP_066050479.1">
    <property type="nucleotide sequence ID" value="NZ_CP014223.1"/>
</dbReference>
<dbReference type="SUPFAM" id="SSF53067">
    <property type="entry name" value="Actin-like ATPase domain"/>
    <property type="match status" value="2"/>
</dbReference>
<feature type="domain" description="DUF2229" evidence="6">
    <location>
        <begin position="624"/>
        <end position="840"/>
    </location>
</feature>
<dbReference type="OrthoDB" id="9802715at2"/>
<evidence type="ECO:0000259" key="5">
    <source>
        <dbReference type="Pfam" id="PF01869"/>
    </source>
</evidence>
<keyword evidence="2" id="KW-0479">Metal-binding</keyword>
<accession>A0A0X1U8W2</accession>
<evidence type="ECO:0000313" key="10">
    <source>
        <dbReference type="Proteomes" id="UP000184204"/>
    </source>
</evidence>
<feature type="domain" description="ATPase BadF/BadG/BcrA/BcrD type" evidence="5">
    <location>
        <begin position="6"/>
        <end position="255"/>
    </location>
</feature>
<dbReference type="CDD" id="cd24034">
    <property type="entry name" value="ASKHA_NBD_O66634-like_rpt1"/>
    <property type="match status" value="1"/>
</dbReference>
<evidence type="ECO:0000256" key="4">
    <source>
        <dbReference type="ARBA" id="ARBA00023014"/>
    </source>
</evidence>
<sequence length="1300" mass="145152">MNYFMGLDMGSASIKAVILNEKKEILYKNKFLHFGKPCEAAKKIISEIALEYKNKRVQILLTGANAKLIVDETWIARDIPSIEKGLSALCPSAKSAIEIGSQNARFLTRLGEDTPPMFSVNENCAGGTGSFFEDQMYRLGLKTEDYSKIAAKAVAVPRLSGRCSVFAKTDIIHRQQEGVSTPDILLGLCYATIRNLKSTIIKNLPVEKPVALCGGIIHNSGVIKAVKEIFELTEEELIVLEECEYIQAIGAASMAKEKIGSFTLQDCDERIDHYLQTQVSDSNILRLPSLVLSKDTVIQEPVCVPVKESVCCSMGIDVGSTSTNIVLINQDGEIVDFQYLRTKGDPQGAVKEGFQSIKERFGNILIIKSVGVTGSGRYLVGKMIGADFIKDEITAQGKAAVCVCPEVDTVFEIGGQDSKYIQLENGYIKDFQMNKICAAGTGSFIEEQANRLEVRLDDYGEIALSAKHPVDLGERCTVFIDSNIAACLSNGIGKADILAGLCHSVIHNYLFKVVGNKPVGNHIVLQGGVCYNPAIVAAFQGAYGAKVMVSPYFSVSGAYGVAVLAAEEIGEKQTIFKGFDLSHFAENEDFSENINIKLNTNFYDKAKEYLLEGYKRELFSNKITIGIPYVLVVHKLFPMVRAFFEALGYNVLLSPETDEQIIALSQKYAQAETCYPVKLIYGHMAWLAERKVDYIFLPSIITMKHECSKVYHNYGCMYMQSAPKLIFENMELGKQGIVLLNPMFSLDFGKKAMADAMVDVGVSLGKVKPICAAALMRGAMAVRKHTEQVEKLGEELLDSLNPDEKVLVIVTRTYGIDDPVLNMGIPEELLKRGYKVITLSHLPAHSMDISKEYGNLYWPFGQHILSGAKLIANHPNLYGVYLTNHGCGPDTMLSHLFHKEMGEKPYLNIEVDEHFSKVGVITRIEAFLNSLNAQPKVYVNHRKEFFSDLPQKKVEILHKAQKDQKLYLPYLYPYSQIISNRLNKNGYSTEVLPQTNAQSLALGRSKTRSKEYLSFTALVGDVLTAVQQMKELIQIFIPQTEGSESDGIYTRVIYDFLPKNDKIKLVTATLETLPFESEFFEEFFMAILAGDAILSAPISQRKELMEQVLSYDKLTIEHLAALAKNILLCKQKKISVIGEPYILYNSFLNEKLLEVMEEEGERIQWMPLSEYLCYLWKKRAETKSQKEIVKSCEEQMSMVSKLLCENSSFSESLDMLFCEAEKKFPKLTGANASYRFSKHACTKNCQAVVDISSLYENAQTIINLMQGKCEVPILSLSFEGSNDIRAKERLQSFLYYMNKQ</sequence>
<evidence type="ECO:0000259" key="6">
    <source>
        <dbReference type="Pfam" id="PF09989"/>
    </source>
</evidence>
<dbReference type="KEGG" id="cpro:CPRO_17840"/>
<comment type="cofactor">
    <cofactor evidence="1">
        <name>[4Fe-4S] cluster</name>
        <dbReference type="ChEBI" id="CHEBI:49883"/>
    </cofactor>
</comment>
<proteinExistence type="predicted"/>
<dbReference type="EMBL" id="CP014223">
    <property type="protein sequence ID" value="AMJ41372.1"/>
    <property type="molecule type" value="Genomic_DNA"/>
</dbReference>
<dbReference type="GO" id="GO:0051536">
    <property type="term" value="F:iron-sulfur cluster binding"/>
    <property type="evidence" value="ECO:0007669"/>
    <property type="project" value="UniProtKB-KW"/>
</dbReference>
<dbReference type="NCBIfam" id="TIGR00241">
    <property type="entry name" value="CoA_E_activ"/>
    <property type="match status" value="1"/>
</dbReference>
<dbReference type="CDD" id="cd24035">
    <property type="entry name" value="ASKHA_NBD_O66634-like_rpt2"/>
    <property type="match status" value="1"/>
</dbReference>
<evidence type="ECO:0000313" key="9">
    <source>
        <dbReference type="Proteomes" id="UP000068026"/>
    </source>
</evidence>
<reference evidence="7 9" key="1">
    <citation type="journal article" date="2016" name="Genome Announc.">
        <title>Complete Genome Sequence of the Amino Acid-Fermenting Clostridium propionicum X2 (DSM 1682).</title>
        <authorList>
            <person name="Poehlein A."/>
            <person name="Schlien K."/>
            <person name="Chowdhury N.P."/>
            <person name="Gottschalk G."/>
            <person name="Buckel W."/>
            <person name="Daniel R."/>
        </authorList>
    </citation>
    <scope>NUCLEOTIDE SEQUENCE [LARGE SCALE GENOMIC DNA]</scope>
    <source>
        <strain evidence="7 9">X2</strain>
    </source>
</reference>
<evidence type="ECO:0000313" key="7">
    <source>
        <dbReference type="EMBL" id="AMJ41372.1"/>
    </source>
</evidence>
<dbReference type="Gene3D" id="3.30.420.40">
    <property type="match status" value="4"/>
</dbReference>
<protein>
    <submittedName>
        <fullName evidence="7">Activator of (R)-2-hydroxyglutaryl-CoA dehydratase</fullName>
    </submittedName>
    <submittedName>
        <fullName evidence="8">CoA-substrate-specific enzyme activase, putative</fullName>
    </submittedName>
</protein>
<gene>
    <name evidence="7" type="primary">hgdC_1</name>
    <name evidence="7" type="ORF">CPRO_17840</name>
    <name evidence="8" type="ORF">SAMN02745151_02411</name>
</gene>
<evidence type="ECO:0000256" key="2">
    <source>
        <dbReference type="ARBA" id="ARBA00022723"/>
    </source>
</evidence>
<dbReference type="InterPro" id="IPR008275">
    <property type="entry name" value="CoA_E_activase_dom"/>
</dbReference>
<reference evidence="8" key="3">
    <citation type="submission" date="2016-11" db="EMBL/GenBank/DDBJ databases">
        <authorList>
            <person name="Varghese N."/>
            <person name="Submissions S."/>
        </authorList>
    </citation>
    <scope>NUCLEOTIDE SEQUENCE</scope>
    <source>
        <strain evidence="8">DSM 1682</strain>
    </source>
</reference>
<dbReference type="PANTHER" id="PTHR32329">
    <property type="entry name" value="BIFUNCTIONAL PROTEIN [INCLUDES 2-HYDROXYACYL-COA DEHYDRATASE (N-TER) AND ITS ACTIVATOR DOMAIN (C_TERM)-RELATED"/>
    <property type="match status" value="1"/>
</dbReference>
<dbReference type="InterPro" id="IPR051805">
    <property type="entry name" value="Dehydratase_Activator_Redct"/>
</dbReference>
<evidence type="ECO:0000256" key="3">
    <source>
        <dbReference type="ARBA" id="ARBA00023004"/>
    </source>
</evidence>
<dbReference type="InterPro" id="IPR043129">
    <property type="entry name" value="ATPase_NBD"/>
</dbReference>
<dbReference type="InterPro" id="IPR002731">
    <property type="entry name" value="ATPase_BadF"/>
</dbReference>
<dbReference type="InterPro" id="IPR018709">
    <property type="entry name" value="CoA_activase_DUF2229"/>
</dbReference>
<feature type="domain" description="ATPase BadF/BadG/BcrA/BcrD type" evidence="5">
    <location>
        <begin position="315"/>
        <end position="565"/>
    </location>
</feature>
<name>A0A0X1U8W2_ANAPI</name>
<dbReference type="Pfam" id="PF09989">
    <property type="entry name" value="DUF2229"/>
    <property type="match status" value="1"/>
</dbReference>
<dbReference type="Proteomes" id="UP000068026">
    <property type="component" value="Chromosome"/>
</dbReference>
<reference evidence="9" key="2">
    <citation type="submission" date="2016-01" db="EMBL/GenBank/DDBJ databases">
        <authorList>
            <person name="Poehlein A."/>
            <person name="Schlien K."/>
            <person name="Gottschalk G."/>
            <person name="Buckel W."/>
            <person name="Daniel R."/>
        </authorList>
    </citation>
    <scope>NUCLEOTIDE SEQUENCE [LARGE SCALE GENOMIC DNA]</scope>
    <source>
        <strain evidence="9">X2</strain>
    </source>
</reference>
<dbReference type="GO" id="GO:0046872">
    <property type="term" value="F:metal ion binding"/>
    <property type="evidence" value="ECO:0007669"/>
    <property type="project" value="UniProtKB-KW"/>
</dbReference>
<organism evidence="8 10">
    <name type="scientific">Anaerotignum propionicum DSM 1682</name>
    <dbReference type="NCBI Taxonomy" id="991789"/>
    <lineage>
        <taxon>Bacteria</taxon>
        <taxon>Bacillati</taxon>
        <taxon>Bacillota</taxon>
        <taxon>Clostridia</taxon>
        <taxon>Lachnospirales</taxon>
        <taxon>Anaerotignaceae</taxon>
        <taxon>Anaerotignum</taxon>
    </lineage>
</organism>
<dbReference type="EMBL" id="FQUA01000012">
    <property type="protein sequence ID" value="SHE98058.1"/>
    <property type="molecule type" value="Genomic_DNA"/>
</dbReference>
<dbReference type="Proteomes" id="UP000184204">
    <property type="component" value="Unassembled WGS sequence"/>
</dbReference>
<evidence type="ECO:0000256" key="1">
    <source>
        <dbReference type="ARBA" id="ARBA00001966"/>
    </source>
</evidence>
<keyword evidence="9" id="KW-1185">Reference proteome</keyword>
<reference evidence="10" key="4">
    <citation type="submission" date="2016-11" db="EMBL/GenBank/DDBJ databases">
        <authorList>
            <person name="Jaros S."/>
            <person name="Januszkiewicz K."/>
            <person name="Wedrychowicz H."/>
        </authorList>
    </citation>
    <scope>NUCLEOTIDE SEQUENCE [LARGE SCALE GENOMIC DNA]</scope>
    <source>
        <strain evidence="10">DSM 1682</strain>
    </source>
</reference>